<keyword evidence="1" id="KW-0472">Membrane</keyword>
<accession>A0A0F9M862</accession>
<dbReference type="EMBL" id="LAZR01005014">
    <property type="protein sequence ID" value="KKN03635.1"/>
    <property type="molecule type" value="Genomic_DNA"/>
</dbReference>
<sequence length="57" mass="6575">MVKWEYCFQPRIENIKDAERIFASVGLSGWTYCGIIILGRASMLAFKRELETDDNTS</sequence>
<proteinExistence type="predicted"/>
<organism evidence="2">
    <name type="scientific">marine sediment metagenome</name>
    <dbReference type="NCBI Taxonomy" id="412755"/>
    <lineage>
        <taxon>unclassified sequences</taxon>
        <taxon>metagenomes</taxon>
        <taxon>ecological metagenomes</taxon>
    </lineage>
</organism>
<keyword evidence="1" id="KW-0812">Transmembrane</keyword>
<comment type="caution">
    <text evidence="2">The sequence shown here is derived from an EMBL/GenBank/DDBJ whole genome shotgun (WGS) entry which is preliminary data.</text>
</comment>
<keyword evidence="1" id="KW-1133">Transmembrane helix</keyword>
<name>A0A0F9M862_9ZZZZ</name>
<reference evidence="2" key="1">
    <citation type="journal article" date="2015" name="Nature">
        <title>Complex archaea that bridge the gap between prokaryotes and eukaryotes.</title>
        <authorList>
            <person name="Spang A."/>
            <person name="Saw J.H."/>
            <person name="Jorgensen S.L."/>
            <person name="Zaremba-Niedzwiedzka K."/>
            <person name="Martijn J."/>
            <person name="Lind A.E."/>
            <person name="van Eijk R."/>
            <person name="Schleper C."/>
            <person name="Guy L."/>
            <person name="Ettema T.J."/>
        </authorList>
    </citation>
    <scope>NUCLEOTIDE SEQUENCE</scope>
</reference>
<feature type="transmembrane region" description="Helical" evidence="1">
    <location>
        <begin position="20"/>
        <end position="39"/>
    </location>
</feature>
<dbReference type="AlphaFoldDB" id="A0A0F9M862"/>
<protein>
    <submittedName>
        <fullName evidence="2">Uncharacterized protein</fullName>
    </submittedName>
</protein>
<evidence type="ECO:0000313" key="2">
    <source>
        <dbReference type="EMBL" id="KKN03635.1"/>
    </source>
</evidence>
<gene>
    <name evidence="2" type="ORF">LCGC14_1105630</name>
</gene>
<evidence type="ECO:0000256" key="1">
    <source>
        <dbReference type="SAM" id="Phobius"/>
    </source>
</evidence>